<dbReference type="AlphaFoldDB" id="A0A0B2RPL0"/>
<proteinExistence type="predicted"/>
<accession>A0A0B2RPL0</accession>
<name>A0A0B2RPL0_GLYSO</name>
<dbReference type="EMBL" id="KN649161">
    <property type="protein sequence ID" value="KHN34188.1"/>
    <property type="molecule type" value="Genomic_DNA"/>
</dbReference>
<reference evidence="1" key="1">
    <citation type="submission" date="2014-07" db="EMBL/GenBank/DDBJ databases">
        <title>Identification of a novel salt tolerance gene in wild soybean by whole-genome sequencing.</title>
        <authorList>
            <person name="Lam H.-M."/>
            <person name="Qi X."/>
            <person name="Li M.-W."/>
            <person name="Liu X."/>
            <person name="Xie M."/>
            <person name="Ni M."/>
            <person name="Xu X."/>
        </authorList>
    </citation>
    <scope>NUCLEOTIDE SEQUENCE [LARGE SCALE GENOMIC DNA]</scope>
    <source>
        <tissue evidence="1">Root</tissue>
    </source>
</reference>
<evidence type="ECO:0000313" key="1">
    <source>
        <dbReference type="EMBL" id="KHN34188.1"/>
    </source>
</evidence>
<gene>
    <name evidence="1" type="ORF">glysoja_033381</name>
</gene>
<sequence length="70" mass="8529">MCLHISQVTVTNQYSRRRRRGPRGLHLRRSSLIFHCLVELHRRLYHLGLAMRRTLTILFLIYFILRKEIV</sequence>
<organism evidence="1">
    <name type="scientific">Glycine soja</name>
    <name type="common">Wild soybean</name>
    <dbReference type="NCBI Taxonomy" id="3848"/>
    <lineage>
        <taxon>Eukaryota</taxon>
        <taxon>Viridiplantae</taxon>
        <taxon>Streptophyta</taxon>
        <taxon>Embryophyta</taxon>
        <taxon>Tracheophyta</taxon>
        <taxon>Spermatophyta</taxon>
        <taxon>Magnoliopsida</taxon>
        <taxon>eudicotyledons</taxon>
        <taxon>Gunneridae</taxon>
        <taxon>Pentapetalae</taxon>
        <taxon>rosids</taxon>
        <taxon>fabids</taxon>
        <taxon>Fabales</taxon>
        <taxon>Fabaceae</taxon>
        <taxon>Papilionoideae</taxon>
        <taxon>50 kb inversion clade</taxon>
        <taxon>NPAAA clade</taxon>
        <taxon>indigoferoid/millettioid clade</taxon>
        <taxon>Phaseoleae</taxon>
        <taxon>Glycine</taxon>
        <taxon>Glycine subgen. Soja</taxon>
    </lineage>
</organism>
<dbReference type="Proteomes" id="UP000053555">
    <property type="component" value="Unassembled WGS sequence"/>
</dbReference>
<protein>
    <submittedName>
        <fullName evidence="1">Uncharacterized protein</fullName>
    </submittedName>
</protein>